<dbReference type="HAMAP" id="MF_01114">
    <property type="entry name" value="RecX"/>
    <property type="match status" value="1"/>
</dbReference>
<dbReference type="PANTHER" id="PTHR33602">
    <property type="entry name" value="REGULATORY PROTEIN RECX FAMILY PROTEIN"/>
    <property type="match status" value="1"/>
</dbReference>
<dbReference type="PANTHER" id="PTHR33602:SF1">
    <property type="entry name" value="REGULATORY PROTEIN RECX FAMILY PROTEIN"/>
    <property type="match status" value="1"/>
</dbReference>
<comment type="function">
    <text evidence="5">Modulates RecA activity.</text>
</comment>
<evidence type="ECO:0000313" key="8">
    <source>
        <dbReference type="EMBL" id="PWC07134.1"/>
    </source>
</evidence>
<keyword evidence="4 5" id="KW-0963">Cytoplasm</keyword>
<dbReference type="GO" id="GO:0005737">
    <property type="term" value="C:cytoplasm"/>
    <property type="evidence" value="ECO:0007669"/>
    <property type="project" value="UniProtKB-SubCell"/>
</dbReference>
<evidence type="ECO:0000256" key="1">
    <source>
        <dbReference type="ARBA" id="ARBA00004496"/>
    </source>
</evidence>
<proteinExistence type="inferred from homology"/>
<comment type="caution">
    <text evidence="8">The sequence shown here is derived from an EMBL/GenBank/DDBJ whole genome shotgun (WGS) entry which is preliminary data.</text>
</comment>
<organism evidence="8 9">
    <name type="scientific">Mycetocola zhujimingii</name>
    <dbReference type="NCBI Taxonomy" id="2079792"/>
    <lineage>
        <taxon>Bacteria</taxon>
        <taxon>Bacillati</taxon>
        <taxon>Actinomycetota</taxon>
        <taxon>Actinomycetes</taxon>
        <taxon>Micrococcales</taxon>
        <taxon>Microbacteriaceae</taxon>
        <taxon>Mycetocola</taxon>
    </lineage>
</organism>
<sequence length="288" mass="30690">MVSFRDPGRPDTPAAPAGENPAVEPGEKIAPVTYLRGAGHTPEPARTGARSGADSWFGSDPEPAAEPTTSGSSSESERAPGARSAPRKRAAGHLRAVGRDGAVKGATAGINHVEQDDDEPVEQIADPEAVESLLVRKLARRSLSEAEVLAFAVQEGLTAAQANTILDRLRDLGYVDDRALAEQLKHSLSERKGQSKAVVARAMSGRSIDRDIITEVLDDIEQDDELGVATELARKRASQMSGLDKQTLERRLTGFLARRGYPGNIVREAIAPVLTGRSSSPSSTVRFR</sequence>
<evidence type="ECO:0000313" key="9">
    <source>
        <dbReference type="Proteomes" id="UP000244962"/>
    </source>
</evidence>
<keyword evidence="9" id="KW-1185">Reference proteome</keyword>
<evidence type="ECO:0000256" key="4">
    <source>
        <dbReference type="ARBA" id="ARBA00022490"/>
    </source>
</evidence>
<dbReference type="GO" id="GO:0006282">
    <property type="term" value="P:regulation of DNA repair"/>
    <property type="evidence" value="ECO:0007669"/>
    <property type="project" value="UniProtKB-UniRule"/>
</dbReference>
<dbReference type="InterPro" id="IPR053925">
    <property type="entry name" value="RecX_HTH_3rd"/>
</dbReference>
<dbReference type="EMBL" id="QEFB01000006">
    <property type="protein sequence ID" value="PWC07134.1"/>
    <property type="molecule type" value="Genomic_DNA"/>
</dbReference>
<evidence type="ECO:0000259" key="7">
    <source>
        <dbReference type="Pfam" id="PF21981"/>
    </source>
</evidence>
<protein>
    <recommendedName>
        <fullName evidence="3 5">Regulatory protein RecX</fullName>
    </recommendedName>
</protein>
<feature type="domain" description="RecX third three-helical" evidence="7">
    <location>
        <begin position="223"/>
        <end position="270"/>
    </location>
</feature>
<dbReference type="RefSeq" id="WP_108962754.1">
    <property type="nucleotide sequence ID" value="NZ_QEFB01000006.1"/>
</dbReference>
<dbReference type="AlphaFoldDB" id="A0A2U1TE30"/>
<accession>A0A2U1TE30</accession>
<evidence type="ECO:0000256" key="5">
    <source>
        <dbReference type="HAMAP-Rule" id="MF_01114"/>
    </source>
</evidence>
<comment type="similarity">
    <text evidence="2 5">Belongs to the RecX family.</text>
</comment>
<comment type="subcellular location">
    <subcellularLocation>
        <location evidence="1 5">Cytoplasm</location>
    </subcellularLocation>
</comment>
<evidence type="ECO:0000256" key="3">
    <source>
        <dbReference type="ARBA" id="ARBA00018111"/>
    </source>
</evidence>
<feature type="compositionally biased region" description="Low complexity" evidence="6">
    <location>
        <begin position="65"/>
        <end position="74"/>
    </location>
</feature>
<gene>
    <name evidence="5" type="primary">recX</name>
    <name evidence="8" type="ORF">DF223_07565</name>
</gene>
<evidence type="ECO:0000256" key="6">
    <source>
        <dbReference type="SAM" id="MobiDB-lite"/>
    </source>
</evidence>
<dbReference type="InterPro" id="IPR003783">
    <property type="entry name" value="Regulatory_RecX"/>
</dbReference>
<name>A0A2U1TE30_9MICO</name>
<evidence type="ECO:0000256" key="2">
    <source>
        <dbReference type="ARBA" id="ARBA00009695"/>
    </source>
</evidence>
<feature type="region of interest" description="Disordered" evidence="6">
    <location>
        <begin position="1"/>
        <end position="103"/>
    </location>
</feature>
<dbReference type="Proteomes" id="UP000244962">
    <property type="component" value="Unassembled WGS sequence"/>
</dbReference>
<dbReference type="Gene3D" id="1.10.10.10">
    <property type="entry name" value="Winged helix-like DNA-binding domain superfamily/Winged helix DNA-binding domain"/>
    <property type="match status" value="1"/>
</dbReference>
<reference evidence="9" key="1">
    <citation type="submission" date="2018-04" db="EMBL/GenBank/DDBJ databases">
        <authorList>
            <person name="Liu S."/>
            <person name="Wang Z."/>
            <person name="Li J."/>
        </authorList>
    </citation>
    <scope>NUCLEOTIDE SEQUENCE [LARGE SCALE GENOMIC DNA]</scope>
    <source>
        <strain evidence="9">622</strain>
    </source>
</reference>
<dbReference type="Pfam" id="PF21981">
    <property type="entry name" value="RecX_HTH3"/>
    <property type="match status" value="1"/>
</dbReference>
<dbReference type="InterPro" id="IPR036388">
    <property type="entry name" value="WH-like_DNA-bd_sf"/>
</dbReference>